<name>A0AA35ZR63_LACSI</name>
<dbReference type="Proteomes" id="UP001177003">
    <property type="component" value="Chromosome 8"/>
</dbReference>
<evidence type="ECO:0000313" key="3">
    <source>
        <dbReference type="Proteomes" id="UP001177003"/>
    </source>
</evidence>
<reference evidence="2" key="1">
    <citation type="submission" date="2023-04" db="EMBL/GenBank/DDBJ databases">
        <authorList>
            <person name="Vijverberg K."/>
            <person name="Xiong W."/>
            <person name="Schranz E."/>
        </authorList>
    </citation>
    <scope>NUCLEOTIDE SEQUENCE</scope>
</reference>
<organism evidence="2 3">
    <name type="scientific">Lactuca saligna</name>
    <name type="common">Willowleaf lettuce</name>
    <dbReference type="NCBI Taxonomy" id="75948"/>
    <lineage>
        <taxon>Eukaryota</taxon>
        <taxon>Viridiplantae</taxon>
        <taxon>Streptophyta</taxon>
        <taxon>Embryophyta</taxon>
        <taxon>Tracheophyta</taxon>
        <taxon>Spermatophyta</taxon>
        <taxon>Magnoliopsida</taxon>
        <taxon>eudicotyledons</taxon>
        <taxon>Gunneridae</taxon>
        <taxon>Pentapetalae</taxon>
        <taxon>asterids</taxon>
        <taxon>campanulids</taxon>
        <taxon>Asterales</taxon>
        <taxon>Asteraceae</taxon>
        <taxon>Cichorioideae</taxon>
        <taxon>Cichorieae</taxon>
        <taxon>Lactucinae</taxon>
        <taxon>Lactuca</taxon>
    </lineage>
</organism>
<feature type="region of interest" description="Disordered" evidence="1">
    <location>
        <begin position="1"/>
        <end position="63"/>
    </location>
</feature>
<dbReference type="EMBL" id="OX465084">
    <property type="protein sequence ID" value="CAI9296761.1"/>
    <property type="molecule type" value="Genomic_DNA"/>
</dbReference>
<keyword evidence="3" id="KW-1185">Reference proteome</keyword>
<gene>
    <name evidence="2" type="ORF">LSALG_LOCUS35609</name>
</gene>
<proteinExistence type="predicted"/>
<evidence type="ECO:0000256" key="1">
    <source>
        <dbReference type="SAM" id="MobiDB-lite"/>
    </source>
</evidence>
<feature type="compositionally biased region" description="Low complexity" evidence="1">
    <location>
        <begin position="139"/>
        <end position="152"/>
    </location>
</feature>
<feature type="region of interest" description="Disordered" evidence="1">
    <location>
        <begin position="139"/>
        <end position="164"/>
    </location>
</feature>
<feature type="compositionally biased region" description="Polar residues" evidence="1">
    <location>
        <begin position="1"/>
        <end position="11"/>
    </location>
</feature>
<accession>A0AA35ZR63</accession>
<evidence type="ECO:0000313" key="2">
    <source>
        <dbReference type="EMBL" id="CAI9296761.1"/>
    </source>
</evidence>
<feature type="compositionally biased region" description="Low complexity" evidence="1">
    <location>
        <begin position="12"/>
        <end position="22"/>
    </location>
</feature>
<dbReference type="AlphaFoldDB" id="A0AA35ZR63"/>
<protein>
    <submittedName>
        <fullName evidence="2">Uncharacterized protein</fullName>
    </submittedName>
</protein>
<sequence>MNSPPMMNNHISFSTTSSSSSFADDIVPHGSTPHVGDITEPMIQDELSPKPSPSPQVDNVPQVETVPPTKYPLLLLLFIRLIRKHPDPTFKNVVLSQLSLIVQITQSIDRRLTKVERDMATMKRCMVFGDDDEDMVVDDTPPSTPDVDVTTDQRIPDTSEHSEDDDYEGFLNLGFMQKVVVPAVPLNFVYHGSYFKGEISLEVPQGTDIDIEYDNDQLNPRKTLVSTNENANIQSADNQVKKIFNNNAEKQHIVSDLNDQIDRKKFGDVLTHGSKPNPIIKVRFTKLRNESLKLHLVRKKTKYEYTEVVYARELVKFGYGEWTKIQGINDKHKGVHAQEVKLVIQQLLNKVKKLNLVPSVGPSSAGQSIPSSSGRTRAPRKYKNTMCLLPYKTQYINNELPMGVELVQYTFSPEPEHGIFSLDRLNHMCYRRTGDLPSAPTEHLFHLRLQVLGHYVLEKGYCMLISLKLSKRRDEVKLDQFRWVKLEILKEDEKFYNGSSDDSEEEV</sequence>